<name>A0AAJ1Q5E6_9LACT</name>
<dbReference type="AlphaFoldDB" id="A0AAJ1Q5E6"/>
<dbReference type="Proteomes" id="UP001229251">
    <property type="component" value="Unassembled WGS sequence"/>
</dbReference>
<accession>A0AAJ1Q5E6</accession>
<dbReference type="NCBIfam" id="TIGR01637">
    <property type="entry name" value="phage_arpU"/>
    <property type="match status" value="1"/>
</dbReference>
<dbReference type="EMBL" id="JASOOE010000004">
    <property type="protein sequence ID" value="MDK7186870.1"/>
    <property type="molecule type" value="Genomic_DNA"/>
</dbReference>
<gene>
    <name evidence="1" type="ORF">QP433_02640</name>
</gene>
<proteinExistence type="predicted"/>
<dbReference type="InterPro" id="IPR013324">
    <property type="entry name" value="RNA_pol_sigma_r3/r4-like"/>
</dbReference>
<organism evidence="1 2">
    <name type="scientific">Facklamia hominis</name>
    <dbReference type="NCBI Taxonomy" id="178214"/>
    <lineage>
        <taxon>Bacteria</taxon>
        <taxon>Bacillati</taxon>
        <taxon>Bacillota</taxon>
        <taxon>Bacilli</taxon>
        <taxon>Lactobacillales</taxon>
        <taxon>Aerococcaceae</taxon>
        <taxon>Facklamia</taxon>
    </lineage>
</organism>
<evidence type="ECO:0000313" key="2">
    <source>
        <dbReference type="Proteomes" id="UP001229251"/>
    </source>
</evidence>
<dbReference type="RefSeq" id="WP_285065455.1">
    <property type="nucleotide sequence ID" value="NZ_JASOOE010000004.1"/>
</dbReference>
<dbReference type="SUPFAM" id="SSF88659">
    <property type="entry name" value="Sigma3 and sigma4 domains of RNA polymerase sigma factors"/>
    <property type="match status" value="1"/>
</dbReference>
<reference evidence="1" key="1">
    <citation type="submission" date="2023-05" db="EMBL/GenBank/DDBJ databases">
        <title>Cataloging the Phylogenetic Diversity of Human Bladder Bacteria.</title>
        <authorList>
            <person name="Du J."/>
        </authorList>
    </citation>
    <scope>NUCLEOTIDE SEQUENCE</scope>
    <source>
        <strain evidence="1">UMB1231</strain>
    </source>
</reference>
<protein>
    <submittedName>
        <fullName evidence="1">ArpU family phage packaging/lysis transcriptional regulator</fullName>
    </submittedName>
</protein>
<comment type="caution">
    <text evidence="1">The sequence shown here is derived from an EMBL/GenBank/DDBJ whole genome shotgun (WGS) entry which is preliminary data.</text>
</comment>
<sequence>MVFEDKELNYKKTKRNVERAINQYYKSLTRIATSHQPKITQSFSLSMSAPTGAFYSKTENAALSLMDSDDLAYVQKIANVVNSLNDEYREVIIESYFKKIPNDLLADKIGVSVSTLLIKKRECLELFAYGLDIDEYE</sequence>
<dbReference type="InterPro" id="IPR006524">
    <property type="entry name" value="ArpU-like"/>
</dbReference>
<evidence type="ECO:0000313" key="1">
    <source>
        <dbReference type="EMBL" id="MDK7186870.1"/>
    </source>
</evidence>